<evidence type="ECO:0000256" key="10">
    <source>
        <dbReference type="PIRSR" id="PIRSR006246-1"/>
    </source>
</evidence>
<evidence type="ECO:0000256" key="7">
    <source>
        <dbReference type="ARBA" id="ARBA00023270"/>
    </source>
</evidence>
<protein>
    <recommendedName>
        <fullName evidence="9">Aspartate 1-decarboxylase</fullName>
        <ecNumber evidence="9">4.1.1.11</ecNumber>
    </recommendedName>
    <alternativeName>
        <fullName evidence="9">Aspartate alpha-decarboxylase</fullName>
    </alternativeName>
    <component>
        <recommendedName>
            <fullName evidence="9">Aspartate 1-decarboxylase beta chain</fullName>
        </recommendedName>
    </component>
    <component>
        <recommendedName>
            <fullName evidence="9">Aspartate 1-decarboxylase alpha chain</fullName>
        </recommendedName>
    </component>
</protein>
<keyword evidence="3 9" id="KW-0210">Decarboxylase</keyword>
<name>E1X0Q7_HALMS</name>
<evidence type="ECO:0000256" key="9">
    <source>
        <dbReference type="HAMAP-Rule" id="MF_00446"/>
    </source>
</evidence>
<dbReference type="UniPathway" id="UPA00028">
    <property type="reaction ID" value="UER00002"/>
</dbReference>
<feature type="chain" id="PRO_5014006672" description="Aspartate 1-decarboxylase beta chain" evidence="9 13">
    <location>
        <begin position="1"/>
        <end position="23"/>
    </location>
</feature>
<evidence type="ECO:0000256" key="6">
    <source>
        <dbReference type="ARBA" id="ARBA00023239"/>
    </source>
</evidence>
<accession>E1X0Q7</accession>
<evidence type="ECO:0000256" key="13">
    <source>
        <dbReference type="PIRSR" id="PIRSR006246-5"/>
    </source>
</evidence>
<dbReference type="PANTHER" id="PTHR21012">
    <property type="entry name" value="ASPARTATE 1-DECARBOXYLASE"/>
    <property type="match status" value="1"/>
</dbReference>
<dbReference type="HAMAP" id="MF_00446">
    <property type="entry name" value="PanD"/>
    <property type="match status" value="1"/>
</dbReference>
<dbReference type="GO" id="GO:0006523">
    <property type="term" value="P:alanine biosynthetic process"/>
    <property type="evidence" value="ECO:0007669"/>
    <property type="project" value="InterPro"/>
</dbReference>
<keyword evidence="4 9" id="KW-0068">Autocatalytic cleavage</keyword>
<dbReference type="InterPro" id="IPR009010">
    <property type="entry name" value="Asp_de-COase-like_dom_sf"/>
</dbReference>
<keyword evidence="15" id="KW-1185">Reference proteome</keyword>
<dbReference type="AlphaFoldDB" id="E1X0Q7"/>
<evidence type="ECO:0000313" key="14">
    <source>
        <dbReference type="EMBL" id="CBW26395.1"/>
    </source>
</evidence>
<evidence type="ECO:0000256" key="1">
    <source>
        <dbReference type="ARBA" id="ARBA00022490"/>
    </source>
</evidence>
<dbReference type="HOGENOM" id="CLU_115305_2_0_7"/>
<comment type="PTM">
    <text evidence="9 12">Is synthesized initially as an inactive proenzyme, which is activated by self-cleavage at a specific serine bond to produce a beta-subunit with a hydroxyl group at its C-terminus and an alpha-subunit with a pyruvoyl group at its N-terminus.</text>
</comment>
<feature type="binding site" evidence="9 11">
    <location>
        <begin position="72"/>
        <end position="74"/>
    </location>
    <ligand>
        <name>substrate</name>
    </ligand>
</feature>
<dbReference type="GO" id="GO:0004068">
    <property type="term" value="F:aspartate 1-decarboxylase activity"/>
    <property type="evidence" value="ECO:0007669"/>
    <property type="project" value="UniProtKB-UniRule"/>
</dbReference>
<dbReference type="Pfam" id="PF02261">
    <property type="entry name" value="Asp_decarbox"/>
    <property type="match status" value="1"/>
</dbReference>
<dbReference type="Proteomes" id="UP000008963">
    <property type="component" value="Chromosome"/>
</dbReference>
<comment type="function">
    <text evidence="9">Catalyzes the pyruvoyl-dependent decarboxylation of aspartate to produce beta-alanine.</text>
</comment>
<dbReference type="PATRIC" id="fig|862908.3.peg.1468"/>
<dbReference type="GO" id="GO:0005829">
    <property type="term" value="C:cytosol"/>
    <property type="evidence" value="ECO:0007669"/>
    <property type="project" value="TreeGrafter"/>
</dbReference>
<dbReference type="SUPFAM" id="SSF50692">
    <property type="entry name" value="ADC-like"/>
    <property type="match status" value="1"/>
</dbReference>
<evidence type="ECO:0000256" key="5">
    <source>
        <dbReference type="ARBA" id="ARBA00023145"/>
    </source>
</evidence>
<evidence type="ECO:0000256" key="12">
    <source>
        <dbReference type="PIRSR" id="PIRSR006246-3"/>
    </source>
</evidence>
<evidence type="ECO:0000256" key="4">
    <source>
        <dbReference type="ARBA" id="ARBA00022813"/>
    </source>
</evidence>
<dbReference type="PANTHER" id="PTHR21012:SF0">
    <property type="entry name" value="ASPARTATE 1-DECARBOXYLASE"/>
    <property type="match status" value="1"/>
</dbReference>
<feature type="active site" description="Proton donor" evidence="9 10">
    <location>
        <position position="57"/>
    </location>
</feature>
<comment type="catalytic activity">
    <reaction evidence="9">
        <text>L-aspartate + H(+) = beta-alanine + CO2</text>
        <dbReference type="Rhea" id="RHEA:19497"/>
        <dbReference type="ChEBI" id="CHEBI:15378"/>
        <dbReference type="ChEBI" id="CHEBI:16526"/>
        <dbReference type="ChEBI" id="CHEBI:29991"/>
        <dbReference type="ChEBI" id="CHEBI:57966"/>
        <dbReference type="EC" id="4.1.1.11"/>
    </reaction>
</comment>
<organism evidence="14 15">
    <name type="scientific">Halobacteriovorax marinus (strain ATCC BAA-682 / DSM 15412 / SJ)</name>
    <name type="common">Bacteriovorax marinus</name>
    <dbReference type="NCBI Taxonomy" id="862908"/>
    <lineage>
        <taxon>Bacteria</taxon>
        <taxon>Pseudomonadati</taxon>
        <taxon>Bdellovibrionota</taxon>
        <taxon>Bacteriovoracia</taxon>
        <taxon>Bacteriovoracales</taxon>
        <taxon>Halobacteriovoraceae</taxon>
        <taxon>Halobacteriovorax</taxon>
    </lineage>
</organism>
<feature type="binding site" evidence="9 11">
    <location>
        <position position="56"/>
    </location>
    <ligand>
        <name>substrate</name>
    </ligand>
</feature>
<comment type="cofactor">
    <cofactor evidence="9 10">
        <name>pyruvate</name>
        <dbReference type="ChEBI" id="CHEBI:15361"/>
    </cofactor>
    <text evidence="9 10">Binds 1 pyruvoyl group covalently per subunit.</text>
</comment>
<dbReference type="STRING" id="862908.BMS_1542"/>
<comment type="subunit">
    <text evidence="9">Heterooctamer of four alpha and four beta subunits.</text>
</comment>
<comment type="subcellular location">
    <subcellularLocation>
        <location evidence="9">Cytoplasm</location>
    </subcellularLocation>
</comment>
<keyword evidence="8 9" id="KW-0670">Pyruvate</keyword>
<feature type="chain" id="PRO_5014006669" description="Aspartate 1-decarboxylase alpha chain" evidence="9 13">
    <location>
        <begin position="24"/>
        <end position="113"/>
    </location>
</feature>
<evidence type="ECO:0000256" key="3">
    <source>
        <dbReference type="ARBA" id="ARBA00022793"/>
    </source>
</evidence>
<sequence>MRELLQSKIHKAIITEADISYVGSVTIDPDLLDKIDLWPGQKVLIVSNTSGARLETYVIEGSRGSGEICINGAAAHLIKKGEEVIIIGFQFSEKPIEPKCILVDKENKFIRYL</sequence>
<keyword evidence="1 9" id="KW-0963">Cytoplasm</keyword>
<reference evidence="15" key="1">
    <citation type="journal article" date="2013" name="ISME J.">
        <title>A small predatory core genome in the divergent marine Bacteriovorax marinus SJ and the terrestrial Bdellovibrio bacteriovorus.</title>
        <authorList>
            <person name="Crossman L.C."/>
            <person name="Chen H."/>
            <person name="Cerdeno-Tarraga A.M."/>
            <person name="Brooks K."/>
            <person name="Quail M.A."/>
            <person name="Pineiro S.A."/>
            <person name="Hobley L."/>
            <person name="Sockett R.E."/>
            <person name="Bentley S.D."/>
            <person name="Parkhill J."/>
            <person name="Williams H.N."/>
            <person name="Stine O.C."/>
        </authorList>
    </citation>
    <scope>NUCLEOTIDE SEQUENCE [LARGE SCALE GENOMIC DNA]</scope>
    <source>
        <strain evidence="15">ATCC BAA-682 / DSM 15412 / SJ</strain>
    </source>
</reference>
<proteinExistence type="inferred from homology"/>
<dbReference type="NCBIfam" id="TIGR00223">
    <property type="entry name" value="panD"/>
    <property type="match status" value="1"/>
</dbReference>
<evidence type="ECO:0000256" key="11">
    <source>
        <dbReference type="PIRSR" id="PIRSR006246-2"/>
    </source>
</evidence>
<dbReference type="RefSeq" id="WP_014244178.1">
    <property type="nucleotide sequence ID" value="NC_016620.1"/>
</dbReference>
<comment type="pathway">
    <text evidence="9">Cofactor biosynthesis; (R)-pantothenate biosynthesis; beta-alanine from L-aspartate: step 1/1.</text>
</comment>
<dbReference type="GO" id="GO:0015940">
    <property type="term" value="P:pantothenate biosynthetic process"/>
    <property type="evidence" value="ECO:0007669"/>
    <property type="project" value="UniProtKB-UniRule"/>
</dbReference>
<feature type="modified residue" description="Pyruvic acid (Ser)" evidence="9 12">
    <location>
        <position position="24"/>
    </location>
</feature>
<dbReference type="CDD" id="cd06919">
    <property type="entry name" value="Asp_decarbox"/>
    <property type="match status" value="1"/>
</dbReference>
<gene>
    <name evidence="9 14" type="primary">panD</name>
    <name evidence="14" type="ordered locus">BMS_1542</name>
</gene>
<keyword evidence="5 9" id="KW-0865">Zymogen</keyword>
<keyword evidence="2 9" id="KW-0566">Pantothenate biosynthesis</keyword>
<keyword evidence="7 9" id="KW-0704">Schiff base</keyword>
<dbReference type="PIRSF" id="PIRSF006246">
    <property type="entry name" value="Asp_decarbox"/>
    <property type="match status" value="1"/>
</dbReference>
<dbReference type="Gene3D" id="2.40.40.20">
    <property type="match status" value="1"/>
</dbReference>
<evidence type="ECO:0000256" key="2">
    <source>
        <dbReference type="ARBA" id="ARBA00022655"/>
    </source>
</evidence>
<dbReference type="eggNOG" id="COG0853">
    <property type="taxonomic scope" value="Bacteria"/>
</dbReference>
<evidence type="ECO:0000313" key="15">
    <source>
        <dbReference type="Proteomes" id="UP000008963"/>
    </source>
</evidence>
<dbReference type="InterPro" id="IPR003190">
    <property type="entry name" value="Asp_decarbox"/>
</dbReference>
<evidence type="ECO:0000256" key="8">
    <source>
        <dbReference type="ARBA" id="ARBA00023317"/>
    </source>
</evidence>
<dbReference type="KEGG" id="bmx:BMS_1542"/>
<comment type="similarity">
    <text evidence="9">Belongs to the PanD family.</text>
</comment>
<dbReference type="EMBL" id="FQ312005">
    <property type="protein sequence ID" value="CBW26395.1"/>
    <property type="molecule type" value="Genomic_DNA"/>
</dbReference>
<feature type="active site" description="Schiff-base intermediate with substrate; via pyruvic acid" evidence="9 10">
    <location>
        <position position="24"/>
    </location>
</feature>
<dbReference type="OrthoDB" id="5295171at2"/>
<keyword evidence="6 9" id="KW-0456">Lyase</keyword>
<dbReference type="EC" id="4.1.1.11" evidence="9"/>